<dbReference type="PRINTS" id="PR00420">
    <property type="entry name" value="RNGMNOXGNASE"/>
</dbReference>
<reference evidence="7" key="1">
    <citation type="journal article" date="2019" name="Environ. Microbiol.">
        <title>Fungal ecological strategies reflected in gene transcription - a case study of two litter decomposers.</title>
        <authorList>
            <person name="Barbi F."/>
            <person name="Kohler A."/>
            <person name="Barry K."/>
            <person name="Baskaran P."/>
            <person name="Daum C."/>
            <person name="Fauchery L."/>
            <person name="Ihrmark K."/>
            <person name="Kuo A."/>
            <person name="LaButti K."/>
            <person name="Lipzen A."/>
            <person name="Morin E."/>
            <person name="Grigoriev I.V."/>
            <person name="Henrissat B."/>
            <person name="Lindahl B."/>
            <person name="Martin F."/>
        </authorList>
    </citation>
    <scope>NUCLEOTIDE SEQUENCE</scope>
    <source>
        <strain evidence="7">JB14</strain>
    </source>
</reference>
<feature type="domain" description="FAD-binding" evidence="6">
    <location>
        <begin position="1"/>
        <end position="366"/>
    </location>
</feature>
<evidence type="ECO:0000313" key="8">
    <source>
        <dbReference type="Proteomes" id="UP000799118"/>
    </source>
</evidence>
<evidence type="ECO:0000256" key="3">
    <source>
        <dbReference type="ARBA" id="ARBA00022827"/>
    </source>
</evidence>
<keyword evidence="5" id="KW-0503">Monooxygenase</keyword>
<protein>
    <submittedName>
        <fullName evidence="7">FAD/NAD(P)-binding domain-containing protein</fullName>
    </submittedName>
</protein>
<dbReference type="SUPFAM" id="SSF51905">
    <property type="entry name" value="FAD/NAD(P)-binding domain"/>
    <property type="match status" value="1"/>
</dbReference>
<evidence type="ECO:0000256" key="2">
    <source>
        <dbReference type="ARBA" id="ARBA00022630"/>
    </source>
</evidence>
<dbReference type="SUPFAM" id="SSF54373">
    <property type="entry name" value="FAD-linked reductases, C-terminal domain"/>
    <property type="match status" value="1"/>
</dbReference>
<proteinExistence type="inferred from homology"/>
<name>A0A6A4GWV9_9AGAR</name>
<sequence length="435" mass="48930">GGGIAGLTCAVALKDCPDSNIEINLYEQAAQITEIGAGIRLWPRTWELLKSLGVQQDLIALLKEEYSEEPTCRYRISDRKDGFTFYELYSKCGAVCFHRQELQKTLLNHIPKFCNVHLSHRFTHCEEGEDSVKLFFKNGLEEEVDILIAADGIKSVARESFPVNEEYSTREPMLFEGIFYTGTDAFRGLIPKETFAKSYPNHRTLEEPIIYCGKSKMGCVLIVFFLVVYPISAGRIINVVAFVSNVENEGKPLDDLVEIRDSTTEEVLEEFSGWEEEVMQLLGSIEKPSRWAIRDLRPMKTYVSRRIALVGDAAHNMTPHLGAGAGQAMDDGYVLGKLLASSSQKPLEVLQAYNHVRQPVGNRIQRTARKQGFFYELNAPGFENIKTMGQALAPEQISILCDTFTKGWSWMEDDVDEDLMKAIKFLNEGSANGKI</sequence>
<dbReference type="InterPro" id="IPR050493">
    <property type="entry name" value="FAD-dep_Monooxygenase_BioMet"/>
</dbReference>
<evidence type="ECO:0000256" key="5">
    <source>
        <dbReference type="ARBA" id="ARBA00023033"/>
    </source>
</evidence>
<keyword evidence="2" id="KW-0285">Flavoprotein</keyword>
<dbReference type="InterPro" id="IPR036188">
    <property type="entry name" value="FAD/NAD-bd_sf"/>
</dbReference>
<accession>A0A6A4GWV9</accession>
<comment type="similarity">
    <text evidence="1">Belongs to the paxM FAD-dependent monooxygenase family.</text>
</comment>
<dbReference type="AlphaFoldDB" id="A0A6A4GWV9"/>
<dbReference type="Proteomes" id="UP000799118">
    <property type="component" value="Unassembled WGS sequence"/>
</dbReference>
<keyword evidence="4" id="KW-0560">Oxidoreductase</keyword>
<organism evidence="7 8">
    <name type="scientific">Gymnopus androsaceus JB14</name>
    <dbReference type="NCBI Taxonomy" id="1447944"/>
    <lineage>
        <taxon>Eukaryota</taxon>
        <taxon>Fungi</taxon>
        <taxon>Dikarya</taxon>
        <taxon>Basidiomycota</taxon>
        <taxon>Agaricomycotina</taxon>
        <taxon>Agaricomycetes</taxon>
        <taxon>Agaricomycetidae</taxon>
        <taxon>Agaricales</taxon>
        <taxon>Marasmiineae</taxon>
        <taxon>Omphalotaceae</taxon>
        <taxon>Gymnopus</taxon>
    </lineage>
</organism>
<evidence type="ECO:0000256" key="4">
    <source>
        <dbReference type="ARBA" id="ARBA00023002"/>
    </source>
</evidence>
<feature type="non-terminal residue" evidence="7">
    <location>
        <position position="1"/>
    </location>
</feature>
<evidence type="ECO:0000313" key="7">
    <source>
        <dbReference type="EMBL" id="KAE9390248.1"/>
    </source>
</evidence>
<dbReference type="EMBL" id="ML769664">
    <property type="protein sequence ID" value="KAE9390248.1"/>
    <property type="molecule type" value="Genomic_DNA"/>
</dbReference>
<keyword evidence="3" id="KW-0274">FAD</keyword>
<gene>
    <name evidence="7" type="ORF">BT96DRAFT_833691</name>
</gene>
<dbReference type="Gene3D" id="3.50.50.60">
    <property type="entry name" value="FAD/NAD(P)-binding domain"/>
    <property type="match status" value="1"/>
</dbReference>
<dbReference type="Pfam" id="PF01494">
    <property type="entry name" value="FAD_binding_3"/>
    <property type="match status" value="1"/>
</dbReference>
<dbReference type="InterPro" id="IPR002938">
    <property type="entry name" value="FAD-bd"/>
</dbReference>
<evidence type="ECO:0000259" key="6">
    <source>
        <dbReference type="Pfam" id="PF01494"/>
    </source>
</evidence>
<evidence type="ECO:0000256" key="1">
    <source>
        <dbReference type="ARBA" id="ARBA00007992"/>
    </source>
</evidence>
<dbReference type="GO" id="GO:0004497">
    <property type="term" value="F:monooxygenase activity"/>
    <property type="evidence" value="ECO:0007669"/>
    <property type="project" value="UniProtKB-KW"/>
</dbReference>
<keyword evidence="8" id="KW-1185">Reference proteome</keyword>
<dbReference type="PANTHER" id="PTHR13789:SF309">
    <property type="entry name" value="PUTATIVE (AFU_ORTHOLOGUE AFUA_6G14510)-RELATED"/>
    <property type="match status" value="1"/>
</dbReference>
<dbReference type="OrthoDB" id="417877at2759"/>
<dbReference type="GO" id="GO:0071949">
    <property type="term" value="F:FAD binding"/>
    <property type="evidence" value="ECO:0007669"/>
    <property type="project" value="InterPro"/>
</dbReference>
<dbReference type="PANTHER" id="PTHR13789">
    <property type="entry name" value="MONOOXYGENASE"/>
    <property type="match status" value="1"/>
</dbReference>